<reference evidence="2" key="1">
    <citation type="journal article" date="2013" name="Nat. Commun.">
        <title>Whole-genome sequencing of Oryza brachyantha reveals mechanisms underlying Oryza genome evolution.</title>
        <authorList>
            <person name="Chen J."/>
            <person name="Huang Q."/>
            <person name="Gao D."/>
            <person name="Wang J."/>
            <person name="Lang Y."/>
            <person name="Liu T."/>
            <person name="Li B."/>
            <person name="Bai Z."/>
            <person name="Luis Goicoechea J."/>
            <person name="Liang C."/>
            <person name="Chen C."/>
            <person name="Zhang W."/>
            <person name="Sun S."/>
            <person name="Liao Y."/>
            <person name="Zhang X."/>
            <person name="Yang L."/>
            <person name="Song C."/>
            <person name="Wang M."/>
            <person name="Shi J."/>
            <person name="Liu G."/>
            <person name="Liu J."/>
            <person name="Zhou H."/>
            <person name="Zhou W."/>
            <person name="Yu Q."/>
            <person name="An N."/>
            <person name="Chen Y."/>
            <person name="Cai Q."/>
            <person name="Wang B."/>
            <person name="Liu B."/>
            <person name="Min J."/>
            <person name="Huang Y."/>
            <person name="Wu H."/>
            <person name="Li Z."/>
            <person name="Zhang Y."/>
            <person name="Yin Y."/>
            <person name="Song W."/>
            <person name="Jiang J."/>
            <person name="Jackson S.A."/>
            <person name="Wing R.A."/>
            <person name="Wang J."/>
            <person name="Chen M."/>
        </authorList>
    </citation>
    <scope>NUCLEOTIDE SEQUENCE [LARGE SCALE GENOMIC DNA]</scope>
    <source>
        <strain evidence="2">cv. IRGC 101232</strain>
    </source>
</reference>
<feature type="compositionally biased region" description="Gly residues" evidence="1">
    <location>
        <begin position="179"/>
        <end position="191"/>
    </location>
</feature>
<organism evidence="2">
    <name type="scientific">Oryza brachyantha</name>
    <name type="common">malo sina</name>
    <dbReference type="NCBI Taxonomy" id="4533"/>
    <lineage>
        <taxon>Eukaryota</taxon>
        <taxon>Viridiplantae</taxon>
        <taxon>Streptophyta</taxon>
        <taxon>Embryophyta</taxon>
        <taxon>Tracheophyta</taxon>
        <taxon>Spermatophyta</taxon>
        <taxon>Magnoliopsida</taxon>
        <taxon>Liliopsida</taxon>
        <taxon>Poales</taxon>
        <taxon>Poaceae</taxon>
        <taxon>BOP clade</taxon>
        <taxon>Oryzoideae</taxon>
        <taxon>Oryzeae</taxon>
        <taxon>Oryzinae</taxon>
        <taxon>Oryza</taxon>
    </lineage>
</organism>
<protein>
    <submittedName>
        <fullName evidence="2">Uncharacterized protein</fullName>
    </submittedName>
</protein>
<keyword evidence="3" id="KW-1185">Reference proteome</keyword>
<feature type="compositionally biased region" description="Basic residues" evidence="1">
    <location>
        <begin position="234"/>
        <end position="249"/>
    </location>
</feature>
<proteinExistence type="predicted"/>
<feature type="region of interest" description="Disordered" evidence="1">
    <location>
        <begin position="1"/>
        <end position="95"/>
    </location>
</feature>
<dbReference type="HOGENOM" id="CLU_824818_0_0_1"/>
<feature type="compositionally biased region" description="Basic residues" evidence="1">
    <location>
        <begin position="165"/>
        <end position="177"/>
    </location>
</feature>
<evidence type="ECO:0000313" key="3">
    <source>
        <dbReference type="Proteomes" id="UP000006038"/>
    </source>
</evidence>
<feature type="compositionally biased region" description="Basic residues" evidence="1">
    <location>
        <begin position="18"/>
        <end position="54"/>
    </location>
</feature>
<evidence type="ECO:0000256" key="1">
    <source>
        <dbReference type="SAM" id="MobiDB-lite"/>
    </source>
</evidence>
<feature type="compositionally biased region" description="Basic and acidic residues" evidence="1">
    <location>
        <begin position="211"/>
        <end position="220"/>
    </location>
</feature>
<feature type="region of interest" description="Disordered" evidence="1">
    <location>
        <begin position="150"/>
        <end position="298"/>
    </location>
</feature>
<reference evidence="2" key="2">
    <citation type="submission" date="2013-04" db="UniProtKB">
        <authorList>
            <consortium name="EnsemblPlants"/>
        </authorList>
    </citation>
    <scope>IDENTIFICATION</scope>
</reference>
<feature type="compositionally biased region" description="Basic residues" evidence="1">
    <location>
        <begin position="264"/>
        <end position="276"/>
    </location>
</feature>
<dbReference type="EnsemblPlants" id="OB01G18940.1">
    <property type="protein sequence ID" value="OB01G18940.1"/>
    <property type="gene ID" value="OB01G18940"/>
</dbReference>
<name>J3KY38_ORYBR</name>
<sequence length="338" mass="36530">MEIGGGPAVPGDVLERGGRHHPGPGHDGRPHRRPHGAPRARRVRHRHDPRRQPLRARPAPRPLPPLRRQGADRDAVPARHAARHPRPDDGGVQLPAGLHPLLAQLRAGRLPAVVARLPGAGVLRRRHPDRLRPVPPRRARGDHVGAHEAAAVRHHEERQLPPQRAVHHGRRGPRRVRFGVGGRRGLRGGGPHGERGVRDGRRRAGAPGVRQDPHRVHRQEAAGAGPQAGGVRRAQGRQHPPHRRRRRQALRRDGVRRQRPPVAAHRRVGRPAHRRRGGGEDDAGAVGSAVGGHEVGAGQDRGSVQVMEAAAAAAAASTVHVSCTTTVQEGSMGDMIFL</sequence>
<dbReference type="OMA" id="HAPQHPR"/>
<dbReference type="Proteomes" id="UP000006038">
    <property type="component" value="Chromosome 1"/>
</dbReference>
<evidence type="ECO:0000313" key="2">
    <source>
        <dbReference type="EnsemblPlants" id="OB01G18940.1"/>
    </source>
</evidence>
<accession>J3KY38</accession>
<dbReference type="AlphaFoldDB" id="J3KY38"/>
<feature type="compositionally biased region" description="Low complexity" evidence="1">
    <location>
        <begin position="221"/>
        <end position="233"/>
    </location>
</feature>
<feature type="compositionally biased region" description="Basic and acidic residues" evidence="1">
    <location>
        <begin position="150"/>
        <end position="159"/>
    </location>
</feature>
<dbReference type="Gramene" id="OB01G18940.1">
    <property type="protein sequence ID" value="OB01G18940.1"/>
    <property type="gene ID" value="OB01G18940"/>
</dbReference>